<dbReference type="InterPro" id="IPR050809">
    <property type="entry name" value="UgpAE/MalFG_permease"/>
</dbReference>
<dbReference type="AlphaFoldDB" id="A0A9D1K6Q8"/>
<dbReference type="PANTHER" id="PTHR43227">
    <property type="entry name" value="BLL4140 PROTEIN"/>
    <property type="match status" value="1"/>
</dbReference>
<keyword evidence="4 7" id="KW-0812">Transmembrane</keyword>
<feature type="non-terminal residue" evidence="9">
    <location>
        <position position="1"/>
    </location>
</feature>
<evidence type="ECO:0000256" key="2">
    <source>
        <dbReference type="ARBA" id="ARBA00022448"/>
    </source>
</evidence>
<evidence type="ECO:0000313" key="9">
    <source>
        <dbReference type="EMBL" id="HIS93325.1"/>
    </source>
</evidence>
<keyword evidence="3" id="KW-1003">Cell membrane</keyword>
<feature type="transmembrane region" description="Helical" evidence="7">
    <location>
        <begin position="103"/>
        <end position="122"/>
    </location>
</feature>
<evidence type="ECO:0000259" key="8">
    <source>
        <dbReference type="PROSITE" id="PS50928"/>
    </source>
</evidence>
<dbReference type="InterPro" id="IPR035906">
    <property type="entry name" value="MetI-like_sf"/>
</dbReference>
<dbReference type="EMBL" id="DVJN01000192">
    <property type="protein sequence ID" value="HIS93325.1"/>
    <property type="molecule type" value="Genomic_DNA"/>
</dbReference>
<keyword evidence="6 7" id="KW-0472">Membrane</keyword>
<dbReference type="PANTHER" id="PTHR43227:SF11">
    <property type="entry name" value="BLL4140 PROTEIN"/>
    <property type="match status" value="1"/>
</dbReference>
<feature type="transmembrane region" description="Helical" evidence="7">
    <location>
        <begin position="160"/>
        <end position="181"/>
    </location>
</feature>
<reference evidence="9" key="1">
    <citation type="submission" date="2020-10" db="EMBL/GenBank/DDBJ databases">
        <authorList>
            <person name="Gilroy R."/>
        </authorList>
    </citation>
    <scope>NUCLEOTIDE SEQUENCE</scope>
    <source>
        <strain evidence="9">13766</strain>
    </source>
</reference>
<evidence type="ECO:0000256" key="6">
    <source>
        <dbReference type="ARBA" id="ARBA00023136"/>
    </source>
</evidence>
<keyword evidence="5 7" id="KW-1133">Transmembrane helix</keyword>
<dbReference type="PROSITE" id="PS50928">
    <property type="entry name" value="ABC_TM1"/>
    <property type="match status" value="1"/>
</dbReference>
<dbReference type="InterPro" id="IPR000515">
    <property type="entry name" value="MetI-like"/>
</dbReference>
<evidence type="ECO:0000256" key="4">
    <source>
        <dbReference type="ARBA" id="ARBA00022692"/>
    </source>
</evidence>
<dbReference type="Gene3D" id="1.10.3720.10">
    <property type="entry name" value="MetI-like"/>
    <property type="match status" value="1"/>
</dbReference>
<feature type="transmembrane region" description="Helical" evidence="7">
    <location>
        <begin position="6"/>
        <end position="24"/>
    </location>
</feature>
<dbReference type="Proteomes" id="UP000824140">
    <property type="component" value="Unassembled WGS sequence"/>
</dbReference>
<comment type="similarity">
    <text evidence="7">Belongs to the binding-protein-dependent transport system permease family.</text>
</comment>
<gene>
    <name evidence="9" type="ORF">IAA84_09945</name>
</gene>
<dbReference type="Pfam" id="PF00528">
    <property type="entry name" value="BPD_transp_1"/>
    <property type="match status" value="1"/>
</dbReference>
<protein>
    <submittedName>
        <fullName evidence="9">Sugar ABC transporter permease</fullName>
    </submittedName>
</protein>
<dbReference type="GO" id="GO:0055085">
    <property type="term" value="P:transmembrane transport"/>
    <property type="evidence" value="ECO:0007669"/>
    <property type="project" value="InterPro"/>
</dbReference>
<evidence type="ECO:0000256" key="3">
    <source>
        <dbReference type="ARBA" id="ARBA00022475"/>
    </source>
</evidence>
<dbReference type="GO" id="GO:0005886">
    <property type="term" value="C:plasma membrane"/>
    <property type="evidence" value="ECO:0007669"/>
    <property type="project" value="UniProtKB-SubCell"/>
</dbReference>
<dbReference type="CDD" id="cd06261">
    <property type="entry name" value="TM_PBP2"/>
    <property type="match status" value="1"/>
</dbReference>
<comment type="caution">
    <text evidence="9">The sequence shown here is derived from an EMBL/GenBank/DDBJ whole genome shotgun (WGS) entry which is preliminary data.</text>
</comment>
<comment type="subcellular location">
    <subcellularLocation>
        <location evidence="1 7">Cell membrane</location>
        <topology evidence="1 7">Multi-pass membrane protein</topology>
    </subcellularLocation>
</comment>
<evidence type="ECO:0000256" key="7">
    <source>
        <dbReference type="RuleBase" id="RU363032"/>
    </source>
</evidence>
<evidence type="ECO:0000256" key="5">
    <source>
        <dbReference type="ARBA" id="ARBA00022989"/>
    </source>
</evidence>
<sequence length="194" mass="21339">IQMISYAPHFISVVVMTGILFQLFNARFGVIGRLLSFIANQEVDIFLNPASFRHVYVWSGVWQGLGFGSIIYISVLSSVSPELHEAAIIDGATRLQRVRHIDFPAVLPTAIVMVILNTGGILNTGFEKVLLLQNSLNLATSEVIDTYSYKMGLASSMPNYSYGTAIGLFKSVVCFILLMIVNKIAQKCGDTSLW</sequence>
<accession>A0A9D1K6Q8</accession>
<organism evidence="9 10">
    <name type="scientific">Candidatus Alectryocaccomicrobium excrementavium</name>
    <dbReference type="NCBI Taxonomy" id="2840668"/>
    <lineage>
        <taxon>Bacteria</taxon>
        <taxon>Bacillati</taxon>
        <taxon>Bacillota</taxon>
        <taxon>Clostridia</taxon>
        <taxon>Candidatus Alectryocaccomicrobium</taxon>
    </lineage>
</organism>
<feature type="domain" description="ABC transmembrane type-1" evidence="8">
    <location>
        <begin position="1"/>
        <end position="181"/>
    </location>
</feature>
<keyword evidence="2 7" id="KW-0813">Transport</keyword>
<evidence type="ECO:0000313" key="10">
    <source>
        <dbReference type="Proteomes" id="UP000824140"/>
    </source>
</evidence>
<reference evidence="9" key="2">
    <citation type="journal article" date="2021" name="PeerJ">
        <title>Extensive microbial diversity within the chicken gut microbiome revealed by metagenomics and culture.</title>
        <authorList>
            <person name="Gilroy R."/>
            <person name="Ravi A."/>
            <person name="Getino M."/>
            <person name="Pursley I."/>
            <person name="Horton D.L."/>
            <person name="Alikhan N.F."/>
            <person name="Baker D."/>
            <person name="Gharbi K."/>
            <person name="Hall N."/>
            <person name="Watson M."/>
            <person name="Adriaenssens E.M."/>
            <person name="Foster-Nyarko E."/>
            <person name="Jarju S."/>
            <person name="Secka A."/>
            <person name="Antonio M."/>
            <person name="Oren A."/>
            <person name="Chaudhuri R.R."/>
            <person name="La Ragione R."/>
            <person name="Hildebrand F."/>
            <person name="Pallen M.J."/>
        </authorList>
    </citation>
    <scope>NUCLEOTIDE SEQUENCE</scope>
    <source>
        <strain evidence="9">13766</strain>
    </source>
</reference>
<evidence type="ECO:0000256" key="1">
    <source>
        <dbReference type="ARBA" id="ARBA00004651"/>
    </source>
</evidence>
<proteinExistence type="inferred from homology"/>
<name>A0A9D1K6Q8_9FIRM</name>
<dbReference type="SUPFAM" id="SSF161098">
    <property type="entry name" value="MetI-like"/>
    <property type="match status" value="1"/>
</dbReference>